<feature type="transmembrane region" description="Helical" evidence="1">
    <location>
        <begin position="15"/>
        <end position="35"/>
    </location>
</feature>
<evidence type="ECO:0000256" key="1">
    <source>
        <dbReference type="SAM" id="Phobius"/>
    </source>
</evidence>
<reference evidence="2 3" key="1">
    <citation type="submission" date="2020-08" db="EMBL/GenBank/DDBJ databases">
        <title>Novel species isolated from subtropical streams in China.</title>
        <authorList>
            <person name="Lu H."/>
        </authorList>
    </citation>
    <scope>NUCLEOTIDE SEQUENCE [LARGE SCALE GENOMIC DNA]</scope>
    <source>
        <strain evidence="2 3">CY22W</strain>
    </source>
</reference>
<feature type="transmembrane region" description="Helical" evidence="1">
    <location>
        <begin position="158"/>
        <end position="186"/>
    </location>
</feature>
<feature type="transmembrane region" description="Helical" evidence="1">
    <location>
        <begin position="121"/>
        <end position="146"/>
    </location>
</feature>
<feature type="transmembrane region" description="Helical" evidence="1">
    <location>
        <begin position="334"/>
        <end position="352"/>
    </location>
</feature>
<keyword evidence="1" id="KW-1133">Transmembrane helix</keyword>
<name>A0ABR7A629_9BURK</name>
<dbReference type="EMBL" id="JACOGD010000005">
    <property type="protein sequence ID" value="MBC3932358.1"/>
    <property type="molecule type" value="Genomic_DNA"/>
</dbReference>
<sequence>MDKLNIFFKIKKSNFSLAVLLLAFCMLGLVFLYLVGNAQLEETFPPLQFFADSNTYIKTFRGEDDNGAIIRVDGNYLGPLLVLNVFQGNNYLILLFNVCVFAVSVIEIARKLKLNSLHLGIFLLLSPLTVSSLLAVNKEIFLFPFLALALNAYLRKSLFFALIAFCFCLLVRWQLGIFYMVLMLIIRWRHMISSRVKLLLAMLVVISVVYLAVQPIIEPILLYVQLSNENYEDGGSGLFERVLEIQNSGFYFLIFPLKAFHLLFGMGFKVDKILNPAELYNDLFVAGHCAVTFMIFLILFLKRKISINSDLLFVAVIFLVFFCVTPIFAPRYLYFVFVLGVLELLGAPANLAELQTRRRSR</sequence>
<accession>A0ABR7A629</accession>
<organism evidence="2 3">
    <name type="scientific">Undibacterium curvum</name>
    <dbReference type="NCBI Taxonomy" id="2762294"/>
    <lineage>
        <taxon>Bacteria</taxon>
        <taxon>Pseudomonadati</taxon>
        <taxon>Pseudomonadota</taxon>
        <taxon>Betaproteobacteria</taxon>
        <taxon>Burkholderiales</taxon>
        <taxon>Oxalobacteraceae</taxon>
        <taxon>Undibacterium</taxon>
    </lineage>
</organism>
<evidence type="ECO:0000313" key="2">
    <source>
        <dbReference type="EMBL" id="MBC3932358.1"/>
    </source>
</evidence>
<feature type="transmembrane region" description="Helical" evidence="1">
    <location>
        <begin position="198"/>
        <end position="217"/>
    </location>
</feature>
<feature type="transmembrane region" description="Helical" evidence="1">
    <location>
        <begin position="283"/>
        <end position="301"/>
    </location>
</feature>
<keyword evidence="1" id="KW-0812">Transmembrane</keyword>
<gene>
    <name evidence="2" type="ORF">H8K43_11775</name>
</gene>
<comment type="caution">
    <text evidence="2">The sequence shown here is derived from an EMBL/GenBank/DDBJ whole genome shotgun (WGS) entry which is preliminary data.</text>
</comment>
<dbReference type="Proteomes" id="UP000654304">
    <property type="component" value="Unassembled WGS sequence"/>
</dbReference>
<keyword evidence="3" id="KW-1185">Reference proteome</keyword>
<keyword evidence="1" id="KW-0472">Membrane</keyword>
<dbReference type="RefSeq" id="WP_186903998.1">
    <property type="nucleotide sequence ID" value="NZ_JACOGD010000005.1"/>
</dbReference>
<protein>
    <submittedName>
        <fullName evidence="2">Uncharacterized protein</fullName>
    </submittedName>
</protein>
<evidence type="ECO:0000313" key="3">
    <source>
        <dbReference type="Proteomes" id="UP000654304"/>
    </source>
</evidence>
<proteinExistence type="predicted"/>
<feature type="transmembrane region" description="Helical" evidence="1">
    <location>
        <begin position="310"/>
        <end position="328"/>
    </location>
</feature>
<feature type="transmembrane region" description="Helical" evidence="1">
    <location>
        <begin position="91"/>
        <end position="109"/>
    </location>
</feature>